<dbReference type="PROSITE" id="PS50056">
    <property type="entry name" value="TYR_PHOSPHATASE_2"/>
    <property type="match status" value="1"/>
</dbReference>
<evidence type="ECO:0000256" key="1">
    <source>
        <dbReference type="SAM" id="MobiDB-lite"/>
    </source>
</evidence>
<keyword evidence="4" id="KW-1185">Reference proteome</keyword>
<dbReference type="GO" id="GO:0005737">
    <property type="term" value="C:cytoplasm"/>
    <property type="evidence" value="ECO:0007669"/>
    <property type="project" value="TreeGrafter"/>
</dbReference>
<dbReference type="InterPro" id="IPR000387">
    <property type="entry name" value="Tyr_Pase_dom"/>
</dbReference>
<dbReference type="InterPro" id="IPR052449">
    <property type="entry name" value="STYX-Interacting_Phosphatase"/>
</dbReference>
<organism evidence="3 4">
    <name type="scientific">Podospora fimiseda</name>
    <dbReference type="NCBI Taxonomy" id="252190"/>
    <lineage>
        <taxon>Eukaryota</taxon>
        <taxon>Fungi</taxon>
        <taxon>Dikarya</taxon>
        <taxon>Ascomycota</taxon>
        <taxon>Pezizomycotina</taxon>
        <taxon>Sordariomycetes</taxon>
        <taxon>Sordariomycetidae</taxon>
        <taxon>Sordariales</taxon>
        <taxon>Podosporaceae</taxon>
        <taxon>Podospora</taxon>
    </lineage>
</organism>
<dbReference type="Gene3D" id="3.90.190.10">
    <property type="entry name" value="Protein tyrosine phosphatase superfamily"/>
    <property type="match status" value="1"/>
</dbReference>
<accession>A0AAN7BSQ3</accession>
<dbReference type="GO" id="GO:0062026">
    <property type="term" value="P:negative regulation of SCF-dependent proteasomal ubiquitin-dependent catabolic process"/>
    <property type="evidence" value="ECO:0007669"/>
    <property type="project" value="TreeGrafter"/>
</dbReference>
<feature type="compositionally biased region" description="Acidic residues" evidence="1">
    <location>
        <begin position="294"/>
        <end position="303"/>
    </location>
</feature>
<dbReference type="Proteomes" id="UP001301958">
    <property type="component" value="Unassembled WGS sequence"/>
</dbReference>
<name>A0AAN7BSQ3_9PEZI</name>
<sequence length="328" mass="36220">MDIDHDHNKPNPLPIAPGVAATAPFSARPPSPPYIHVPTVTHRGQGTTSMSITPSFTDIDSTQLTEADLRLITSGGALQSATDSSNTWKYESRRQAQPILDFLYLGPSSVTKDFKFLTNSGITLILAIRDARFGGMTFMNCKRAGEALGVEVDNVDILPDNGPQDVMRGFGLTVKKINEHLLRVFRESEGQKKGKVLICCETGNDRSALMGAAYIMTVFGVDLVTTIQFMTLQRFCVTFGDDVKFLLQTYDDILRARRDVSRARGERLGGEEGSLRAQIKRRVGEMGPGMVRGEDDDDDDEGMGVDGNGDKERFEERKGFMPYVDSRR</sequence>
<reference evidence="3" key="1">
    <citation type="journal article" date="2023" name="Mol. Phylogenet. Evol.">
        <title>Genome-scale phylogeny and comparative genomics of the fungal order Sordariales.</title>
        <authorList>
            <person name="Hensen N."/>
            <person name="Bonometti L."/>
            <person name="Westerberg I."/>
            <person name="Brannstrom I.O."/>
            <person name="Guillou S."/>
            <person name="Cros-Aarteil S."/>
            <person name="Calhoun S."/>
            <person name="Haridas S."/>
            <person name="Kuo A."/>
            <person name="Mondo S."/>
            <person name="Pangilinan J."/>
            <person name="Riley R."/>
            <person name="LaButti K."/>
            <person name="Andreopoulos B."/>
            <person name="Lipzen A."/>
            <person name="Chen C."/>
            <person name="Yan M."/>
            <person name="Daum C."/>
            <person name="Ng V."/>
            <person name="Clum A."/>
            <person name="Steindorff A."/>
            <person name="Ohm R.A."/>
            <person name="Martin F."/>
            <person name="Silar P."/>
            <person name="Natvig D.O."/>
            <person name="Lalanne C."/>
            <person name="Gautier V."/>
            <person name="Ament-Velasquez S.L."/>
            <person name="Kruys A."/>
            <person name="Hutchinson M.I."/>
            <person name="Powell A.J."/>
            <person name="Barry K."/>
            <person name="Miller A.N."/>
            <person name="Grigoriev I.V."/>
            <person name="Debuchy R."/>
            <person name="Gladieux P."/>
            <person name="Hiltunen Thoren M."/>
            <person name="Johannesson H."/>
        </authorList>
    </citation>
    <scope>NUCLEOTIDE SEQUENCE</scope>
    <source>
        <strain evidence="3">CBS 990.96</strain>
    </source>
</reference>
<dbReference type="InterPro" id="IPR020422">
    <property type="entry name" value="TYR_PHOSPHATASE_DUAL_dom"/>
</dbReference>
<dbReference type="AlphaFoldDB" id="A0AAN7BSQ3"/>
<reference evidence="3" key="2">
    <citation type="submission" date="2023-05" db="EMBL/GenBank/DDBJ databases">
        <authorList>
            <consortium name="Lawrence Berkeley National Laboratory"/>
            <person name="Steindorff A."/>
            <person name="Hensen N."/>
            <person name="Bonometti L."/>
            <person name="Westerberg I."/>
            <person name="Brannstrom I.O."/>
            <person name="Guillou S."/>
            <person name="Cros-Aarteil S."/>
            <person name="Calhoun S."/>
            <person name="Haridas S."/>
            <person name="Kuo A."/>
            <person name="Mondo S."/>
            <person name="Pangilinan J."/>
            <person name="Riley R."/>
            <person name="Labutti K."/>
            <person name="Andreopoulos B."/>
            <person name="Lipzen A."/>
            <person name="Chen C."/>
            <person name="Yanf M."/>
            <person name="Daum C."/>
            <person name="Ng V."/>
            <person name="Clum A."/>
            <person name="Ohm R."/>
            <person name="Martin F."/>
            <person name="Silar P."/>
            <person name="Natvig D."/>
            <person name="Lalanne C."/>
            <person name="Gautier V."/>
            <person name="Ament-Velasquez S.L."/>
            <person name="Kruys A."/>
            <person name="Hutchinson M.I."/>
            <person name="Powell A.J."/>
            <person name="Barry K."/>
            <person name="Miller A.N."/>
            <person name="Grigoriev I.V."/>
            <person name="Debuchy R."/>
            <person name="Gladieux P."/>
            <person name="Thoren M.H."/>
            <person name="Johannesson H."/>
        </authorList>
    </citation>
    <scope>NUCLEOTIDE SEQUENCE</scope>
    <source>
        <strain evidence="3">CBS 990.96</strain>
    </source>
</reference>
<feature type="compositionally biased region" description="Basic and acidic residues" evidence="1">
    <location>
        <begin position="308"/>
        <end position="328"/>
    </location>
</feature>
<dbReference type="GO" id="GO:0005654">
    <property type="term" value="C:nucleoplasm"/>
    <property type="evidence" value="ECO:0007669"/>
    <property type="project" value="TreeGrafter"/>
</dbReference>
<dbReference type="SMART" id="SM00195">
    <property type="entry name" value="DSPc"/>
    <property type="match status" value="1"/>
</dbReference>
<dbReference type="EMBL" id="MU865314">
    <property type="protein sequence ID" value="KAK4228820.1"/>
    <property type="molecule type" value="Genomic_DNA"/>
</dbReference>
<dbReference type="PANTHER" id="PTHR46588:SF1">
    <property type="entry name" value="SERINE_THREONINE_TYROSINE-INTERACTING PROTEIN"/>
    <property type="match status" value="1"/>
</dbReference>
<dbReference type="InterPro" id="IPR029021">
    <property type="entry name" value="Prot-tyrosine_phosphatase-like"/>
</dbReference>
<dbReference type="CDD" id="cd14498">
    <property type="entry name" value="DSP"/>
    <property type="match status" value="1"/>
</dbReference>
<dbReference type="SUPFAM" id="SSF52799">
    <property type="entry name" value="(Phosphotyrosine protein) phosphatases II"/>
    <property type="match status" value="1"/>
</dbReference>
<feature type="region of interest" description="Disordered" evidence="1">
    <location>
        <begin position="286"/>
        <end position="328"/>
    </location>
</feature>
<protein>
    <submittedName>
        <fullName evidence="3">Fmi2 protein</fullName>
    </submittedName>
</protein>
<dbReference type="GO" id="GO:0070372">
    <property type="term" value="P:regulation of ERK1 and ERK2 cascade"/>
    <property type="evidence" value="ECO:0007669"/>
    <property type="project" value="TreeGrafter"/>
</dbReference>
<feature type="domain" description="Tyrosine specific protein phosphatases" evidence="2">
    <location>
        <begin position="179"/>
        <end position="234"/>
    </location>
</feature>
<gene>
    <name evidence="3" type="ORF">QBC38DRAFT_473994</name>
</gene>
<feature type="region of interest" description="Disordered" evidence="1">
    <location>
        <begin position="1"/>
        <end position="46"/>
    </location>
</feature>
<evidence type="ECO:0000313" key="3">
    <source>
        <dbReference type="EMBL" id="KAK4228820.1"/>
    </source>
</evidence>
<proteinExistence type="predicted"/>
<evidence type="ECO:0000259" key="2">
    <source>
        <dbReference type="PROSITE" id="PS50056"/>
    </source>
</evidence>
<evidence type="ECO:0000313" key="4">
    <source>
        <dbReference type="Proteomes" id="UP001301958"/>
    </source>
</evidence>
<comment type="caution">
    <text evidence="3">The sequence shown here is derived from an EMBL/GenBank/DDBJ whole genome shotgun (WGS) entry which is preliminary data.</text>
</comment>
<dbReference type="GO" id="GO:1990444">
    <property type="term" value="F:F-box domain binding"/>
    <property type="evidence" value="ECO:0007669"/>
    <property type="project" value="TreeGrafter"/>
</dbReference>
<dbReference type="PANTHER" id="PTHR46588">
    <property type="entry name" value="SERINE/THREONINE/TYROSINE-INTERACTING PROTEIN"/>
    <property type="match status" value="1"/>
</dbReference>